<dbReference type="GO" id="GO:0033554">
    <property type="term" value="P:cellular response to stress"/>
    <property type="evidence" value="ECO:0007669"/>
    <property type="project" value="Ensembl"/>
</dbReference>
<dbReference type="GO" id="GO:0005829">
    <property type="term" value="C:cytosol"/>
    <property type="evidence" value="ECO:0007669"/>
    <property type="project" value="Ensembl"/>
</dbReference>
<feature type="compositionally biased region" description="Polar residues" evidence="1">
    <location>
        <begin position="421"/>
        <end position="445"/>
    </location>
</feature>
<dbReference type="GO" id="GO:0000422">
    <property type="term" value="P:autophagy of mitochondrion"/>
    <property type="evidence" value="ECO:0007669"/>
    <property type="project" value="TreeGrafter"/>
</dbReference>
<feature type="region of interest" description="Disordered" evidence="1">
    <location>
        <begin position="1"/>
        <end position="28"/>
    </location>
</feature>
<dbReference type="Pfam" id="PF00069">
    <property type="entry name" value="Pkinase"/>
    <property type="match status" value="1"/>
</dbReference>
<feature type="compositionally biased region" description="Low complexity" evidence="1">
    <location>
        <begin position="269"/>
        <end position="291"/>
    </location>
</feature>
<feature type="compositionally biased region" description="Low complexity" evidence="1">
    <location>
        <begin position="386"/>
        <end position="399"/>
    </location>
</feature>
<accession>A0A452T711</accession>
<dbReference type="GO" id="GO:0016241">
    <property type="term" value="P:regulation of macroautophagy"/>
    <property type="evidence" value="ECO:0007669"/>
    <property type="project" value="Ensembl"/>
</dbReference>
<feature type="region of interest" description="Disordered" evidence="1">
    <location>
        <begin position="615"/>
        <end position="635"/>
    </location>
</feature>
<dbReference type="GO" id="GO:0031333">
    <property type="term" value="P:negative regulation of protein-containing complex assembly"/>
    <property type="evidence" value="ECO:0007669"/>
    <property type="project" value="Ensembl"/>
</dbReference>
<dbReference type="Gene3D" id="1.10.510.10">
    <property type="entry name" value="Transferase(Phosphotransferase) domain 1"/>
    <property type="match status" value="2"/>
</dbReference>
<dbReference type="GO" id="GO:0005524">
    <property type="term" value="F:ATP binding"/>
    <property type="evidence" value="ECO:0007669"/>
    <property type="project" value="InterPro"/>
</dbReference>
<dbReference type="GO" id="GO:0061709">
    <property type="term" value="P:reticulophagy"/>
    <property type="evidence" value="ECO:0007669"/>
    <property type="project" value="TreeGrafter"/>
</dbReference>
<dbReference type="GO" id="GO:0008285">
    <property type="term" value="P:negative regulation of cell population proliferation"/>
    <property type="evidence" value="ECO:0007669"/>
    <property type="project" value="Ensembl"/>
</dbReference>
<dbReference type="GO" id="GO:0000421">
    <property type="term" value="C:autophagosome membrane"/>
    <property type="evidence" value="ECO:0007669"/>
    <property type="project" value="Ensembl"/>
</dbReference>
<feature type="region of interest" description="Disordered" evidence="1">
    <location>
        <begin position="369"/>
        <end position="399"/>
    </location>
</feature>
<dbReference type="Gene3D" id="3.30.200.20">
    <property type="entry name" value="Phosphorylase Kinase, domain 1"/>
    <property type="match status" value="1"/>
</dbReference>
<reference evidence="3" key="1">
    <citation type="submission" date="2019-03" db="UniProtKB">
        <authorList>
            <consortium name="Ensembl"/>
        </authorList>
    </citation>
    <scope>IDENTIFICATION</scope>
</reference>
<feature type="domain" description="Protein kinase" evidence="2">
    <location>
        <begin position="24"/>
        <end position="264"/>
    </location>
</feature>
<dbReference type="GO" id="GO:0042802">
    <property type="term" value="F:identical protein binding"/>
    <property type="evidence" value="ECO:0007669"/>
    <property type="project" value="Ensembl"/>
</dbReference>
<dbReference type="GO" id="GO:0004674">
    <property type="term" value="F:protein serine/threonine kinase activity"/>
    <property type="evidence" value="ECO:0007669"/>
    <property type="project" value="Ensembl"/>
</dbReference>
<feature type="compositionally biased region" description="Polar residues" evidence="1">
    <location>
        <begin position="1"/>
        <end position="11"/>
    </location>
</feature>
<dbReference type="GO" id="GO:0008104">
    <property type="term" value="P:intracellular protein localization"/>
    <property type="evidence" value="ECO:0007669"/>
    <property type="project" value="Ensembl"/>
</dbReference>
<dbReference type="PROSITE" id="PS00108">
    <property type="entry name" value="PROTEIN_KINASE_ST"/>
    <property type="match status" value="1"/>
</dbReference>
<dbReference type="GO" id="GO:0034727">
    <property type="term" value="P:piecemeal microautophagy of the nucleus"/>
    <property type="evidence" value="ECO:0007669"/>
    <property type="project" value="TreeGrafter"/>
</dbReference>
<protein>
    <submittedName>
        <fullName evidence="3">Unc-51 like autophagy activating kinase 1</fullName>
    </submittedName>
</protein>
<dbReference type="GO" id="GO:0065003">
    <property type="term" value="P:protein-containing complex assembly"/>
    <property type="evidence" value="ECO:0007669"/>
    <property type="project" value="Ensembl"/>
</dbReference>
<feature type="region of interest" description="Disordered" evidence="1">
    <location>
        <begin position="247"/>
        <end position="334"/>
    </location>
</feature>
<dbReference type="PANTHER" id="PTHR24348:SF19">
    <property type="entry name" value="SERINE_THREONINE-PROTEIN KINASE ULK1"/>
    <property type="match status" value="1"/>
</dbReference>
<dbReference type="SMART" id="SM00220">
    <property type="entry name" value="S_TKc"/>
    <property type="match status" value="1"/>
</dbReference>
<dbReference type="GO" id="GO:0034045">
    <property type="term" value="C:phagophore assembly site membrane"/>
    <property type="evidence" value="ECO:0007669"/>
    <property type="project" value="Ensembl"/>
</dbReference>
<dbReference type="GO" id="GO:0048671">
    <property type="term" value="P:negative regulation of collateral sprouting"/>
    <property type="evidence" value="ECO:0007669"/>
    <property type="project" value="TreeGrafter"/>
</dbReference>
<dbReference type="InterPro" id="IPR000719">
    <property type="entry name" value="Prot_kinase_dom"/>
</dbReference>
<dbReference type="GO" id="GO:0044877">
    <property type="term" value="F:protein-containing complex binding"/>
    <property type="evidence" value="ECO:0007669"/>
    <property type="project" value="Ensembl"/>
</dbReference>
<evidence type="ECO:0000259" key="2">
    <source>
        <dbReference type="PROSITE" id="PS50011"/>
    </source>
</evidence>
<dbReference type="GO" id="GO:0042594">
    <property type="term" value="P:response to starvation"/>
    <property type="evidence" value="ECO:0007669"/>
    <property type="project" value="TreeGrafter"/>
</dbReference>
<dbReference type="GO" id="GO:0048675">
    <property type="term" value="P:axon extension"/>
    <property type="evidence" value="ECO:0007669"/>
    <property type="project" value="TreeGrafter"/>
</dbReference>
<dbReference type="SUPFAM" id="SSF56112">
    <property type="entry name" value="Protein kinase-like (PK-like)"/>
    <property type="match status" value="1"/>
</dbReference>
<dbReference type="GO" id="GO:0006511">
    <property type="term" value="P:ubiquitin-dependent protein catabolic process"/>
    <property type="evidence" value="ECO:0007669"/>
    <property type="project" value="Ensembl"/>
</dbReference>
<dbReference type="GO" id="GO:0000045">
    <property type="term" value="P:autophagosome assembly"/>
    <property type="evidence" value="ECO:0007669"/>
    <property type="project" value="Ensembl"/>
</dbReference>
<evidence type="ECO:0000256" key="1">
    <source>
        <dbReference type="SAM" id="MobiDB-lite"/>
    </source>
</evidence>
<dbReference type="GO" id="GO:1990316">
    <property type="term" value="C:Atg1/ULK1 kinase complex"/>
    <property type="evidence" value="ECO:0007669"/>
    <property type="project" value="Ensembl"/>
</dbReference>
<name>A0A452T711_URSMA</name>
<dbReference type="InterPro" id="IPR045269">
    <property type="entry name" value="Atg1-like"/>
</dbReference>
<dbReference type="GO" id="GO:0031267">
    <property type="term" value="F:small GTPase binding"/>
    <property type="evidence" value="ECO:0007669"/>
    <property type="project" value="Ensembl"/>
</dbReference>
<dbReference type="InterPro" id="IPR011009">
    <property type="entry name" value="Kinase-like_dom_sf"/>
</dbReference>
<dbReference type="GO" id="GO:1903349">
    <property type="term" value="C:omegasome membrane"/>
    <property type="evidence" value="ECO:0007669"/>
    <property type="project" value="Ensembl"/>
</dbReference>
<feature type="compositionally biased region" description="Polar residues" evidence="1">
    <location>
        <begin position="294"/>
        <end position="305"/>
    </location>
</feature>
<sequence>MSQSRSDTAWSHSPEGPEPAGSWRRNRRWAPGAGAGPVFSGDTASKHDLEVAVKCINKKNLAKSQTLLGKEIKILKELKHENIVALYDFQVRLGYCNGGDLADYLHTMRTLSEDTIRLFLQQIAGAMRLLHSKGIIHRDLKPQNILLSNPGGRRANPNNIRVKIGEAGAPEVIMSQHYDGKADLWSIGTIVYQCLTGKAPFQASSPQDLRLFYERNKTLVPTIPRETSAPLRQLLLALLQRNHKDRMDFGERLPGPRQACTPPVPVPSYPSSGSGSSSSSSSTSHLASPPSLGEVQQQLRKTLTSPADAAGFLQGSRGSGGSSKDSSCDTDDFVMVPAQFPGDLVAEAAGAKPPPDSLMCSGSSLVASAGLESRGRTPSPSPPCSSSPSPSGRAGSFSSRCGVSVPIPVPTQVHNYQRIEQNLQSPTQYQTTRSSAIRRSGSTSPLGFARASPSPPSHAEHGAALARKLSLGGGRPYTPSPQVGILPERPGWSGAPSPQGAEMRGGRSPRPGRCGCGPQAGATFLLTTVTCTSEGRVGSWGTAMPAFDFPKTPSSQNLLTLLARQGVVMTPPRNRTLPDLSEAGPFHGQQLGPGLRPSEDKSPFGRCVGRECLGGEARSRPASPPPALAAPSAGLGGNLLPGARAGGASSPSPVVFTVGSPPSGTTPPQGPRARMFSVGSSSSLGSAGSSSARHLAPGACTCLLCPGGDCWLVRSSQPVSAKGGPAQRCRPTWGGCPRSHKSVQVPTWPRQSAPGVHTWAHPLAPLEQVQSAALDEMFHRREDCVQRYHKALLLMEGLQHILTDQADVENIAKCECHWFLCIERRLSALLTGICA</sequence>
<dbReference type="InterPro" id="IPR008271">
    <property type="entry name" value="Ser/Thr_kinase_AS"/>
</dbReference>
<dbReference type="PANTHER" id="PTHR24348">
    <property type="entry name" value="SERINE/THREONINE-PROTEIN KINASE UNC-51-RELATED"/>
    <property type="match status" value="1"/>
</dbReference>
<evidence type="ECO:0000313" key="3">
    <source>
        <dbReference type="Ensembl" id="ENSUMAP00000003529"/>
    </source>
</evidence>
<dbReference type="Ensembl" id="ENSUMAT00000004332.1">
    <property type="protein sequence ID" value="ENSUMAP00000003529.1"/>
    <property type="gene ID" value="ENSUMAG00000002843.1"/>
</dbReference>
<proteinExistence type="predicted"/>
<dbReference type="GeneTree" id="ENSGT00940000156664"/>
<feature type="region of interest" description="Disordered" evidence="1">
    <location>
        <begin position="421"/>
        <end position="514"/>
    </location>
</feature>
<dbReference type="GO" id="GO:0010508">
    <property type="term" value="P:positive regulation of autophagy"/>
    <property type="evidence" value="ECO:0007669"/>
    <property type="project" value="Ensembl"/>
</dbReference>
<dbReference type="PROSITE" id="PS50011">
    <property type="entry name" value="PROTEIN_KINASE_DOM"/>
    <property type="match status" value="1"/>
</dbReference>
<gene>
    <name evidence="3" type="primary">ULK1</name>
</gene>
<organism evidence="3">
    <name type="scientific">Ursus maritimus</name>
    <name type="common">Polar bear</name>
    <name type="synonym">Thalarctos maritimus</name>
    <dbReference type="NCBI Taxonomy" id="29073"/>
    <lineage>
        <taxon>Eukaryota</taxon>
        <taxon>Metazoa</taxon>
        <taxon>Chordata</taxon>
        <taxon>Craniata</taxon>
        <taxon>Vertebrata</taxon>
        <taxon>Euteleostomi</taxon>
        <taxon>Mammalia</taxon>
        <taxon>Eutheria</taxon>
        <taxon>Laurasiatheria</taxon>
        <taxon>Carnivora</taxon>
        <taxon>Caniformia</taxon>
        <taxon>Ursidae</taxon>
        <taxon>Ursus</taxon>
    </lineage>
</organism>
<dbReference type="AlphaFoldDB" id="A0A452T711"/>